<dbReference type="EC" id="1.5.1.3" evidence="3 8"/>
<evidence type="ECO:0000256" key="6">
    <source>
        <dbReference type="ARBA" id="ARBA00023002"/>
    </source>
</evidence>
<proteinExistence type="inferred from homology"/>
<evidence type="ECO:0000313" key="11">
    <source>
        <dbReference type="Proteomes" id="UP000823661"/>
    </source>
</evidence>
<dbReference type="CDD" id="cd00209">
    <property type="entry name" value="DHFR"/>
    <property type="match status" value="1"/>
</dbReference>
<dbReference type="PROSITE" id="PS51330">
    <property type="entry name" value="DHFR_2"/>
    <property type="match status" value="1"/>
</dbReference>
<protein>
    <recommendedName>
        <fullName evidence="3 8">Dihydrofolate reductase</fullName>
        <ecNumber evidence="3 8">1.5.1.3</ecNumber>
    </recommendedName>
</protein>
<dbReference type="GO" id="GO:0005829">
    <property type="term" value="C:cytosol"/>
    <property type="evidence" value="ECO:0007669"/>
    <property type="project" value="TreeGrafter"/>
</dbReference>
<comment type="catalytic activity">
    <reaction evidence="8">
        <text>(6S)-5,6,7,8-tetrahydrofolate + NADP(+) = 7,8-dihydrofolate + NADPH + H(+)</text>
        <dbReference type="Rhea" id="RHEA:15009"/>
        <dbReference type="ChEBI" id="CHEBI:15378"/>
        <dbReference type="ChEBI" id="CHEBI:57451"/>
        <dbReference type="ChEBI" id="CHEBI:57453"/>
        <dbReference type="ChEBI" id="CHEBI:57783"/>
        <dbReference type="ChEBI" id="CHEBI:58349"/>
        <dbReference type="EC" id="1.5.1.3"/>
    </reaction>
</comment>
<dbReference type="InterPro" id="IPR024072">
    <property type="entry name" value="DHFR-like_dom_sf"/>
</dbReference>
<dbReference type="GO" id="GO:0006730">
    <property type="term" value="P:one-carbon metabolic process"/>
    <property type="evidence" value="ECO:0007669"/>
    <property type="project" value="UniProtKB-KW"/>
</dbReference>
<dbReference type="Proteomes" id="UP000823661">
    <property type="component" value="Unassembled WGS sequence"/>
</dbReference>
<accession>A0A9D9EUS7</accession>
<dbReference type="PANTHER" id="PTHR48069">
    <property type="entry name" value="DIHYDROFOLATE REDUCTASE"/>
    <property type="match status" value="1"/>
</dbReference>
<keyword evidence="5 8" id="KW-0521">NADP</keyword>
<reference evidence="10" key="1">
    <citation type="submission" date="2020-10" db="EMBL/GenBank/DDBJ databases">
        <authorList>
            <person name="Gilroy R."/>
        </authorList>
    </citation>
    <scope>NUCLEOTIDE SEQUENCE</scope>
    <source>
        <strain evidence="10">B1-20833</strain>
    </source>
</reference>
<evidence type="ECO:0000313" key="10">
    <source>
        <dbReference type="EMBL" id="MBO8452827.1"/>
    </source>
</evidence>
<evidence type="ECO:0000256" key="1">
    <source>
        <dbReference type="ARBA" id="ARBA00004903"/>
    </source>
</evidence>
<dbReference type="InterPro" id="IPR012259">
    <property type="entry name" value="DHFR"/>
</dbReference>
<evidence type="ECO:0000256" key="5">
    <source>
        <dbReference type="ARBA" id="ARBA00022857"/>
    </source>
</evidence>
<dbReference type="PANTHER" id="PTHR48069:SF3">
    <property type="entry name" value="DIHYDROFOLATE REDUCTASE"/>
    <property type="match status" value="1"/>
</dbReference>
<comment type="similarity">
    <text evidence="2 8">Belongs to the dihydrofolate reductase family.</text>
</comment>
<keyword evidence="4 8" id="KW-0554">One-carbon metabolism</keyword>
<dbReference type="AlphaFoldDB" id="A0A9D9EUS7"/>
<dbReference type="GO" id="GO:0004146">
    <property type="term" value="F:dihydrofolate reductase activity"/>
    <property type="evidence" value="ECO:0007669"/>
    <property type="project" value="UniProtKB-EC"/>
</dbReference>
<sequence>MTSIIAAVADNGAIGKGNALLWHIKEDMKYFRKVTMGCPVIMGRRTFESLGRPLPGRLNIVVSRSLQENAGRLSAAGVCVASSLEEAVSLAGKGLPGDMAARTDGTADPHHKGEIFIIGGGEIYRQAIPLADMMYITEVHTEVDDADTFFPRIDAGEWEEVSRSEMQIDHTCGLGYEFVTYSRKTD</sequence>
<dbReference type="Pfam" id="PF00186">
    <property type="entry name" value="DHFR_1"/>
    <property type="match status" value="1"/>
</dbReference>
<evidence type="ECO:0000256" key="8">
    <source>
        <dbReference type="PIRNR" id="PIRNR000194"/>
    </source>
</evidence>
<dbReference type="PRINTS" id="PR00070">
    <property type="entry name" value="DHFR"/>
</dbReference>
<keyword evidence="6 8" id="KW-0560">Oxidoreductase</keyword>
<feature type="domain" description="DHFR" evidence="9">
    <location>
        <begin position="1"/>
        <end position="183"/>
    </location>
</feature>
<name>A0A9D9EUS7_9BACT</name>
<comment type="caution">
    <text evidence="10">The sequence shown here is derived from an EMBL/GenBank/DDBJ whole genome shotgun (WGS) entry which is preliminary data.</text>
</comment>
<dbReference type="EMBL" id="JADIMI010000078">
    <property type="protein sequence ID" value="MBO8452827.1"/>
    <property type="molecule type" value="Genomic_DNA"/>
</dbReference>
<dbReference type="GO" id="GO:0050661">
    <property type="term" value="F:NADP binding"/>
    <property type="evidence" value="ECO:0007669"/>
    <property type="project" value="InterPro"/>
</dbReference>
<reference evidence="10" key="2">
    <citation type="journal article" date="2021" name="PeerJ">
        <title>Extensive microbial diversity within the chicken gut microbiome revealed by metagenomics and culture.</title>
        <authorList>
            <person name="Gilroy R."/>
            <person name="Ravi A."/>
            <person name="Getino M."/>
            <person name="Pursley I."/>
            <person name="Horton D.L."/>
            <person name="Alikhan N.F."/>
            <person name="Baker D."/>
            <person name="Gharbi K."/>
            <person name="Hall N."/>
            <person name="Watson M."/>
            <person name="Adriaenssens E.M."/>
            <person name="Foster-Nyarko E."/>
            <person name="Jarju S."/>
            <person name="Secka A."/>
            <person name="Antonio M."/>
            <person name="Oren A."/>
            <person name="Chaudhuri R.R."/>
            <person name="La Ragione R."/>
            <person name="Hildebrand F."/>
            <person name="Pallen M.J."/>
        </authorList>
    </citation>
    <scope>NUCLEOTIDE SEQUENCE</scope>
    <source>
        <strain evidence="10">B1-20833</strain>
    </source>
</reference>
<dbReference type="GO" id="GO:0046452">
    <property type="term" value="P:dihydrofolate metabolic process"/>
    <property type="evidence" value="ECO:0007669"/>
    <property type="project" value="TreeGrafter"/>
</dbReference>
<dbReference type="Gene3D" id="3.40.430.10">
    <property type="entry name" value="Dihydrofolate Reductase, subunit A"/>
    <property type="match status" value="1"/>
</dbReference>
<evidence type="ECO:0000256" key="4">
    <source>
        <dbReference type="ARBA" id="ARBA00022563"/>
    </source>
</evidence>
<evidence type="ECO:0000256" key="2">
    <source>
        <dbReference type="ARBA" id="ARBA00009539"/>
    </source>
</evidence>
<evidence type="ECO:0000256" key="7">
    <source>
        <dbReference type="ARBA" id="ARBA00025067"/>
    </source>
</evidence>
<organism evidence="10 11">
    <name type="scientific">Candidatus Cryptobacteroides intestinavium</name>
    <dbReference type="NCBI Taxonomy" id="2840766"/>
    <lineage>
        <taxon>Bacteria</taxon>
        <taxon>Pseudomonadati</taxon>
        <taxon>Bacteroidota</taxon>
        <taxon>Bacteroidia</taxon>
        <taxon>Bacteroidales</taxon>
        <taxon>Candidatus Cryptobacteroides</taxon>
    </lineage>
</organism>
<dbReference type="GO" id="GO:0046654">
    <property type="term" value="P:tetrahydrofolate biosynthetic process"/>
    <property type="evidence" value="ECO:0007669"/>
    <property type="project" value="InterPro"/>
</dbReference>
<dbReference type="InterPro" id="IPR001796">
    <property type="entry name" value="DHFR_dom"/>
</dbReference>
<dbReference type="GO" id="GO:0046655">
    <property type="term" value="P:folic acid metabolic process"/>
    <property type="evidence" value="ECO:0007669"/>
    <property type="project" value="TreeGrafter"/>
</dbReference>
<comment type="function">
    <text evidence="7 8">Key enzyme in folate metabolism. Catalyzes an essential reaction for de novo glycine and purine synthesis, and for DNA precursor synthesis.</text>
</comment>
<dbReference type="SUPFAM" id="SSF53597">
    <property type="entry name" value="Dihydrofolate reductase-like"/>
    <property type="match status" value="1"/>
</dbReference>
<dbReference type="PIRSF" id="PIRSF000194">
    <property type="entry name" value="DHFR"/>
    <property type="match status" value="1"/>
</dbReference>
<evidence type="ECO:0000259" key="9">
    <source>
        <dbReference type="PROSITE" id="PS51330"/>
    </source>
</evidence>
<gene>
    <name evidence="10" type="ORF">IAC06_08130</name>
</gene>
<evidence type="ECO:0000256" key="3">
    <source>
        <dbReference type="ARBA" id="ARBA00012856"/>
    </source>
</evidence>
<comment type="pathway">
    <text evidence="1 8">Cofactor biosynthesis; tetrahydrofolate biosynthesis; 5,6,7,8-tetrahydrofolate from 7,8-dihydrofolate: step 1/1.</text>
</comment>